<proteinExistence type="predicted"/>
<dbReference type="InterPro" id="IPR023179">
    <property type="entry name" value="GTP-bd_ortho_bundle_sf"/>
</dbReference>
<keyword evidence="5" id="KW-1185">Reference proteome</keyword>
<dbReference type="Gene3D" id="3.40.50.300">
    <property type="entry name" value="P-loop containing nucleotide triphosphate hydrolases"/>
    <property type="match status" value="1"/>
</dbReference>
<dbReference type="PANTHER" id="PTHR45782:SF4">
    <property type="entry name" value="MITOCHONDRIAL RIBOSOME-ASSOCIATED GTPASE 1"/>
    <property type="match status" value="1"/>
</dbReference>
<keyword evidence="2" id="KW-0342">GTP-binding</keyword>
<dbReference type="Pfam" id="PF01926">
    <property type="entry name" value="MMR_HSR1"/>
    <property type="match status" value="1"/>
</dbReference>
<dbReference type="CDD" id="cd01856">
    <property type="entry name" value="YlqF"/>
    <property type="match status" value="1"/>
</dbReference>
<accession>A0AAV5QUW8</accession>
<evidence type="ECO:0000313" key="5">
    <source>
        <dbReference type="Proteomes" id="UP001360560"/>
    </source>
</evidence>
<name>A0AAV5QUW8_9ASCO</name>
<dbReference type="RefSeq" id="XP_064855178.1">
    <property type="nucleotide sequence ID" value="XM_064999106.1"/>
</dbReference>
<dbReference type="Gene3D" id="1.10.1580.10">
    <property type="match status" value="1"/>
</dbReference>
<evidence type="ECO:0000256" key="2">
    <source>
        <dbReference type="ARBA" id="ARBA00023134"/>
    </source>
</evidence>
<dbReference type="EMBL" id="BTFZ01000019">
    <property type="protein sequence ID" value="GMM38182.1"/>
    <property type="molecule type" value="Genomic_DNA"/>
</dbReference>
<dbReference type="GeneID" id="90076171"/>
<reference evidence="4 5" key="1">
    <citation type="journal article" date="2023" name="Elife">
        <title>Identification of key yeast species and microbe-microbe interactions impacting larval growth of Drosophila in the wild.</title>
        <authorList>
            <person name="Mure A."/>
            <person name="Sugiura Y."/>
            <person name="Maeda R."/>
            <person name="Honda K."/>
            <person name="Sakurai N."/>
            <person name="Takahashi Y."/>
            <person name="Watada M."/>
            <person name="Katoh T."/>
            <person name="Gotoh A."/>
            <person name="Gotoh Y."/>
            <person name="Taniguchi I."/>
            <person name="Nakamura K."/>
            <person name="Hayashi T."/>
            <person name="Katayama T."/>
            <person name="Uemura T."/>
            <person name="Hattori Y."/>
        </authorList>
    </citation>
    <scope>NUCLEOTIDE SEQUENCE [LARGE SCALE GENOMIC DNA]</scope>
    <source>
        <strain evidence="4 5">SC-9</strain>
    </source>
</reference>
<gene>
    <name evidence="4" type="ORF">DASC09_055210</name>
</gene>
<dbReference type="Proteomes" id="UP001360560">
    <property type="component" value="Unassembled WGS sequence"/>
</dbReference>
<evidence type="ECO:0000313" key="4">
    <source>
        <dbReference type="EMBL" id="GMM38182.1"/>
    </source>
</evidence>
<evidence type="ECO:0000259" key="3">
    <source>
        <dbReference type="Pfam" id="PF01926"/>
    </source>
</evidence>
<keyword evidence="1" id="KW-0547">Nucleotide-binding</keyword>
<feature type="domain" description="G" evidence="3">
    <location>
        <begin position="128"/>
        <end position="245"/>
    </location>
</feature>
<evidence type="ECO:0000256" key="1">
    <source>
        <dbReference type="ARBA" id="ARBA00022741"/>
    </source>
</evidence>
<sequence>MSRFIPRLKFPDYRIPMADFKGHHVKALKRIGGLAPQIDLVLEIRDSRAPISTRNVLFDRALKGIDRVILYSKKDSTGVNKSLLDQWHTNESYMFIDCRKKSDARYLIEIAKQKFQLMTPPPPLGLRMLIIGMPNVGKSTLVNNLRDVGLQNDDKANNTISGPSKKLKKVAKTGGMPGVTRSTSEIIRVSRNPSILLYDTPGISLPKVNNSETMIVLSLVGSINPTFIDPVIQADYLLFLMNLQDPSGKLYSKYLKEPTNDIMLLLKAIAKTIGKDNIRNKYTNEKTFDETGTAIYWVDRWRQGKEEKIIFDTHAIERYTKFMEKVVDYKQLESDERDRIDQMDVVLNKNPRLDSKGNYKPKSYMEKQMDKQNVLFKFNRG</sequence>
<dbReference type="PANTHER" id="PTHR45782">
    <property type="entry name" value="MITOCHONDRIAL RIBOSOME-ASSOCIATED GTPASE 1"/>
    <property type="match status" value="1"/>
</dbReference>
<dbReference type="InterPro" id="IPR027417">
    <property type="entry name" value="P-loop_NTPase"/>
</dbReference>
<dbReference type="GO" id="GO:0032543">
    <property type="term" value="P:mitochondrial translation"/>
    <property type="evidence" value="ECO:0007669"/>
    <property type="project" value="TreeGrafter"/>
</dbReference>
<organism evidence="4 5">
    <name type="scientific">Saccharomycopsis crataegensis</name>
    <dbReference type="NCBI Taxonomy" id="43959"/>
    <lineage>
        <taxon>Eukaryota</taxon>
        <taxon>Fungi</taxon>
        <taxon>Dikarya</taxon>
        <taxon>Ascomycota</taxon>
        <taxon>Saccharomycotina</taxon>
        <taxon>Saccharomycetes</taxon>
        <taxon>Saccharomycopsidaceae</taxon>
        <taxon>Saccharomycopsis</taxon>
    </lineage>
</organism>
<dbReference type="GO" id="GO:0005525">
    <property type="term" value="F:GTP binding"/>
    <property type="evidence" value="ECO:0007669"/>
    <property type="project" value="UniProtKB-KW"/>
</dbReference>
<dbReference type="GO" id="GO:0003924">
    <property type="term" value="F:GTPase activity"/>
    <property type="evidence" value="ECO:0007669"/>
    <property type="project" value="TreeGrafter"/>
</dbReference>
<dbReference type="GO" id="GO:0005739">
    <property type="term" value="C:mitochondrion"/>
    <property type="evidence" value="ECO:0007669"/>
    <property type="project" value="TreeGrafter"/>
</dbReference>
<dbReference type="AlphaFoldDB" id="A0AAV5QUW8"/>
<protein>
    <submittedName>
        <fullName evidence="4">GTPase</fullName>
    </submittedName>
</protein>
<dbReference type="SUPFAM" id="SSF52540">
    <property type="entry name" value="P-loop containing nucleoside triphosphate hydrolases"/>
    <property type="match status" value="1"/>
</dbReference>
<dbReference type="InterPro" id="IPR006073">
    <property type="entry name" value="GTP-bd"/>
</dbReference>
<comment type="caution">
    <text evidence="4">The sequence shown here is derived from an EMBL/GenBank/DDBJ whole genome shotgun (WGS) entry which is preliminary data.</text>
</comment>